<dbReference type="Proteomes" id="UP000192726">
    <property type="component" value="Chromosome"/>
</dbReference>
<keyword evidence="3" id="KW-0804">Transcription</keyword>
<evidence type="ECO:0000259" key="5">
    <source>
        <dbReference type="SMART" id="SM00418"/>
    </source>
</evidence>
<dbReference type="InterPro" id="IPR036388">
    <property type="entry name" value="WH-like_DNA-bd_sf"/>
</dbReference>
<evidence type="ECO:0000256" key="1">
    <source>
        <dbReference type="ARBA" id="ARBA00023015"/>
    </source>
</evidence>
<dbReference type="PANTHER" id="PTHR43132">
    <property type="entry name" value="ARSENICAL RESISTANCE OPERON REPRESSOR ARSR-RELATED"/>
    <property type="match status" value="1"/>
</dbReference>
<reference evidence="6 7" key="1">
    <citation type="submission" date="2017-04" db="EMBL/GenBank/DDBJ databases">
        <title>Complete Genome Sequence of Streptomyces gilvosporeus F607, a Capable Producer of Natamycin.</title>
        <authorList>
            <person name="Zong G."/>
            <person name="Zhong C."/>
            <person name="Fu J."/>
            <person name="Qin R."/>
            <person name="Cao G."/>
        </authorList>
    </citation>
    <scope>NUCLEOTIDE SEQUENCE [LARGE SCALE GENOMIC DNA]</scope>
    <source>
        <strain evidence="6 7">F607</strain>
    </source>
</reference>
<dbReference type="AlphaFoldDB" id="A0A1V0U3F2"/>
<dbReference type="InterPro" id="IPR036390">
    <property type="entry name" value="WH_DNA-bd_sf"/>
</dbReference>
<dbReference type="SMART" id="SM00418">
    <property type="entry name" value="HTH_ARSR"/>
    <property type="match status" value="1"/>
</dbReference>
<dbReference type="KEGG" id="sgv:B1H19_17480"/>
<dbReference type="InterPro" id="IPR011991">
    <property type="entry name" value="ArsR-like_HTH"/>
</dbReference>
<dbReference type="SUPFAM" id="SSF46785">
    <property type="entry name" value="Winged helix' DNA-binding domain"/>
    <property type="match status" value="1"/>
</dbReference>
<proteinExistence type="predicted"/>
<feature type="region of interest" description="Disordered" evidence="4">
    <location>
        <begin position="288"/>
        <end position="316"/>
    </location>
</feature>
<dbReference type="STRING" id="553510.B1H19_17480"/>
<gene>
    <name evidence="6" type="ORF">B1H19_17480</name>
</gene>
<protein>
    <submittedName>
        <fullName evidence="6">Transcriptional regulator</fullName>
    </submittedName>
</protein>
<sequence>MKMCLPDDALLFGRWRRRLLRSLPPAVGPLRDVVPGDTAPLFLDVFADTLQDGLDTVRATPPALVRSELAHVHASRPAPPPPWIRDLHRGDADAWHVFRRAQQAAFDTVLRPVWPLIQDLHQAEFTRHALTTAERGIAHALTSALPGSQLANGIWELDSPVARTLTLQGRDLVLVPTFHWTGHPLIADPPGGPVHLTYPAGTGLPPTPPGPGGDPHDALSGVLGRTRTELLHRLADPHTTTQLARCLGVSNATASAHTAALRAAGLITTTRTGRSVLHEHTALGSLLVRRGEGGPRSAGPLSVGGSTLRGSKSKCD</sequence>
<evidence type="ECO:0000256" key="4">
    <source>
        <dbReference type="SAM" id="MobiDB-lite"/>
    </source>
</evidence>
<dbReference type="EMBL" id="CP020569">
    <property type="protein sequence ID" value="ARF59528.1"/>
    <property type="molecule type" value="Genomic_DNA"/>
</dbReference>
<organism evidence="6 7">
    <name type="scientific">Streptomyces gilvosporeus</name>
    <dbReference type="NCBI Taxonomy" id="553510"/>
    <lineage>
        <taxon>Bacteria</taxon>
        <taxon>Bacillati</taxon>
        <taxon>Actinomycetota</taxon>
        <taxon>Actinomycetes</taxon>
        <taxon>Kitasatosporales</taxon>
        <taxon>Streptomycetaceae</taxon>
        <taxon>Streptomyces</taxon>
    </lineage>
</organism>
<keyword evidence="1" id="KW-0805">Transcription regulation</keyword>
<dbReference type="PANTHER" id="PTHR43132:SF8">
    <property type="entry name" value="HTH-TYPE TRANSCRIPTIONAL REGULATOR KMTR"/>
    <property type="match status" value="1"/>
</dbReference>
<evidence type="ECO:0000256" key="2">
    <source>
        <dbReference type="ARBA" id="ARBA00023125"/>
    </source>
</evidence>
<dbReference type="Gene3D" id="1.10.10.10">
    <property type="entry name" value="Winged helix-like DNA-binding domain superfamily/Winged helix DNA-binding domain"/>
    <property type="match status" value="1"/>
</dbReference>
<keyword evidence="7" id="KW-1185">Reference proteome</keyword>
<feature type="domain" description="HTH arsR-type" evidence="5">
    <location>
        <begin position="217"/>
        <end position="289"/>
    </location>
</feature>
<evidence type="ECO:0000313" key="7">
    <source>
        <dbReference type="Proteomes" id="UP000192726"/>
    </source>
</evidence>
<evidence type="ECO:0000256" key="3">
    <source>
        <dbReference type="ARBA" id="ARBA00023163"/>
    </source>
</evidence>
<dbReference type="Pfam" id="PF12840">
    <property type="entry name" value="HTH_20"/>
    <property type="match status" value="1"/>
</dbReference>
<name>A0A1V0U3F2_9ACTN</name>
<keyword evidence="2" id="KW-0238">DNA-binding</keyword>
<evidence type="ECO:0000313" key="6">
    <source>
        <dbReference type="EMBL" id="ARF59528.1"/>
    </source>
</evidence>
<dbReference type="InterPro" id="IPR001845">
    <property type="entry name" value="HTH_ArsR_DNA-bd_dom"/>
</dbReference>
<dbReference type="GO" id="GO:0003677">
    <property type="term" value="F:DNA binding"/>
    <property type="evidence" value="ECO:0007669"/>
    <property type="project" value="UniProtKB-KW"/>
</dbReference>
<dbReference type="GO" id="GO:0003700">
    <property type="term" value="F:DNA-binding transcription factor activity"/>
    <property type="evidence" value="ECO:0007669"/>
    <property type="project" value="InterPro"/>
</dbReference>
<dbReference type="InterPro" id="IPR051011">
    <property type="entry name" value="Metal_resp_trans_reg"/>
</dbReference>
<dbReference type="CDD" id="cd00090">
    <property type="entry name" value="HTH_ARSR"/>
    <property type="match status" value="1"/>
</dbReference>
<accession>A0A1V0U3F2</accession>